<proteinExistence type="predicted"/>
<sequence>MFKIESISNRVVKAGALVTITSFIVVDASGALVSGTKSYDTEAEAQAKIDSMGNLSAGLEFAQAAFPDLASKAQIGKANVIAQYLDWIAAGKPVASNAPAAEPDVEPAVEEPAAALVSEEEEF</sequence>
<evidence type="ECO:0000313" key="3">
    <source>
        <dbReference type="Proteomes" id="UP000244377"/>
    </source>
</evidence>
<gene>
    <name evidence="2" type="ORF">POP72_025</name>
</gene>
<feature type="region of interest" description="Disordered" evidence="1">
    <location>
        <begin position="96"/>
        <end position="123"/>
    </location>
</feature>
<evidence type="ECO:0000313" key="2">
    <source>
        <dbReference type="EMBL" id="ARB10941.1"/>
    </source>
</evidence>
<organism evidence="2 3">
    <name type="scientific">Pectobacterium phage POP72</name>
    <dbReference type="NCBI Taxonomy" id="1965269"/>
    <lineage>
        <taxon>Viruses</taxon>
        <taxon>Duplodnaviria</taxon>
        <taxon>Heunggongvirae</taxon>
        <taxon>Uroviricota</taxon>
        <taxon>Caudoviricetes</taxon>
        <taxon>Autographivirales</taxon>
        <taxon>Autosignataviridae</taxon>
        <taxon>Molineuxvirinae</taxon>
        <taxon>Axomammavirus</taxon>
        <taxon>Axomammavirus PP1</taxon>
    </lineage>
</organism>
<dbReference type="Proteomes" id="UP000244377">
    <property type="component" value="Genome"/>
</dbReference>
<reference evidence="2 3" key="1">
    <citation type="submission" date="2017-03" db="EMBL/GenBank/DDBJ databases">
        <authorList>
            <person name="Afonso C.L."/>
            <person name="Miller P.J."/>
            <person name="Scott M.A."/>
            <person name="Spackman E."/>
            <person name="Goraichik I."/>
            <person name="Dimitrov K.M."/>
            <person name="Suarez D.L."/>
            <person name="Swayne D.E."/>
        </authorList>
    </citation>
    <scope>NUCLEOTIDE SEQUENCE [LARGE SCALE GENOMIC DNA]</scope>
</reference>
<accession>A0A2R2V1S8</accession>
<evidence type="ECO:0000256" key="1">
    <source>
        <dbReference type="SAM" id="MobiDB-lite"/>
    </source>
</evidence>
<name>A0A2R2V1S8_9CAUD</name>
<protein>
    <submittedName>
        <fullName evidence="2">Uncharacterized protein</fullName>
    </submittedName>
</protein>
<dbReference type="EMBL" id="KY744566">
    <property type="protein sequence ID" value="ARB10941.1"/>
    <property type="molecule type" value="Genomic_DNA"/>
</dbReference>